<dbReference type="GO" id="GO:0080120">
    <property type="term" value="P:CAAX-box protein maturation"/>
    <property type="evidence" value="ECO:0007669"/>
    <property type="project" value="UniProtKB-ARBA"/>
</dbReference>
<proteinExistence type="predicted"/>
<evidence type="ECO:0000313" key="3">
    <source>
        <dbReference type="EMBL" id="SDL77711.1"/>
    </source>
</evidence>
<dbReference type="Proteomes" id="UP000199475">
    <property type="component" value="Unassembled WGS sequence"/>
</dbReference>
<feature type="transmembrane region" description="Helical" evidence="1">
    <location>
        <begin position="163"/>
        <end position="181"/>
    </location>
</feature>
<evidence type="ECO:0000259" key="2">
    <source>
        <dbReference type="Pfam" id="PF02517"/>
    </source>
</evidence>
<keyword evidence="1" id="KW-0472">Membrane</keyword>
<feature type="transmembrane region" description="Helical" evidence="1">
    <location>
        <begin position="207"/>
        <end position="228"/>
    </location>
</feature>
<keyword evidence="4" id="KW-1185">Reference proteome</keyword>
<dbReference type="Pfam" id="PF02517">
    <property type="entry name" value="Rce1-like"/>
    <property type="match status" value="1"/>
</dbReference>
<organism evidence="3 4">
    <name type="scientific">Tessaracoccus oleiagri</name>
    <dbReference type="NCBI Taxonomy" id="686624"/>
    <lineage>
        <taxon>Bacteria</taxon>
        <taxon>Bacillati</taxon>
        <taxon>Actinomycetota</taxon>
        <taxon>Actinomycetes</taxon>
        <taxon>Propionibacteriales</taxon>
        <taxon>Propionibacteriaceae</taxon>
        <taxon>Tessaracoccus</taxon>
    </lineage>
</organism>
<dbReference type="STRING" id="686624.SAMN04488242_2755"/>
<reference evidence="3 4" key="1">
    <citation type="submission" date="2016-10" db="EMBL/GenBank/DDBJ databases">
        <authorList>
            <person name="de Groot N.N."/>
        </authorList>
    </citation>
    <scope>NUCLEOTIDE SEQUENCE [LARGE SCALE GENOMIC DNA]</scope>
    <source>
        <strain evidence="3 4">CGMCC 1.9159</strain>
    </source>
</reference>
<keyword evidence="1" id="KW-0812">Transmembrane</keyword>
<dbReference type="InterPro" id="IPR003675">
    <property type="entry name" value="Rce1/LyrA-like_dom"/>
</dbReference>
<protein>
    <submittedName>
        <fullName evidence="3">CAAX protease self-immunity</fullName>
    </submittedName>
</protein>
<evidence type="ECO:0000256" key="1">
    <source>
        <dbReference type="SAM" id="Phobius"/>
    </source>
</evidence>
<name>A0A1G9MUM9_9ACTN</name>
<feature type="transmembrane region" description="Helical" evidence="1">
    <location>
        <begin position="132"/>
        <end position="151"/>
    </location>
</feature>
<dbReference type="GO" id="GO:0006508">
    <property type="term" value="P:proteolysis"/>
    <property type="evidence" value="ECO:0007669"/>
    <property type="project" value="UniProtKB-KW"/>
</dbReference>
<dbReference type="RefSeq" id="WP_176761788.1">
    <property type="nucleotide sequence ID" value="NZ_FNGP01000006.1"/>
</dbReference>
<gene>
    <name evidence="3" type="ORF">SAMN04488242_2755</name>
</gene>
<keyword evidence="3" id="KW-0645">Protease</keyword>
<sequence>MAIALHLLPGAVLLLFQVLAGSWLVAHRLPAIWGLMAGVVLVVIPFEIGAIALSSRGLRVGTVARELGVRRPRRRDIRSLLVLGPVCLLLPGLAVWSERWMRSSLFAWVPSWVGGDAAQLAELPGSLLLPTAILWVVTLVVLGPAVEEVYFRGWLLQRIPGRRPWVGVVVSAGLFAVYHLWQPQSWPTLLLFALPLTLLARRTGNTLLTFLVHASVNVVTFVTFIAGVEWR</sequence>
<keyword evidence="3" id="KW-0378">Hydrolase</keyword>
<keyword evidence="1" id="KW-1133">Transmembrane helix</keyword>
<feature type="transmembrane region" description="Helical" evidence="1">
    <location>
        <begin position="30"/>
        <end position="53"/>
    </location>
</feature>
<evidence type="ECO:0000313" key="4">
    <source>
        <dbReference type="Proteomes" id="UP000199475"/>
    </source>
</evidence>
<dbReference type="AlphaFoldDB" id="A0A1G9MUM9"/>
<accession>A0A1G9MUM9</accession>
<dbReference type="GO" id="GO:0004175">
    <property type="term" value="F:endopeptidase activity"/>
    <property type="evidence" value="ECO:0007669"/>
    <property type="project" value="UniProtKB-ARBA"/>
</dbReference>
<feature type="domain" description="CAAX prenyl protease 2/Lysostaphin resistance protein A-like" evidence="2">
    <location>
        <begin position="131"/>
        <end position="219"/>
    </location>
</feature>
<dbReference type="EMBL" id="FNGP01000006">
    <property type="protein sequence ID" value="SDL77711.1"/>
    <property type="molecule type" value="Genomic_DNA"/>
</dbReference>
<feature type="transmembrane region" description="Helical" evidence="1">
    <location>
        <begin position="80"/>
        <end position="97"/>
    </location>
</feature>